<protein>
    <submittedName>
        <fullName evidence="2">Uncharacterized protein</fullName>
    </submittedName>
</protein>
<comment type="caution">
    <text evidence="2">The sequence shown here is derived from an EMBL/GenBank/DDBJ whole genome shotgun (WGS) entry which is preliminary data.</text>
</comment>
<evidence type="ECO:0000313" key="2">
    <source>
        <dbReference type="EMBL" id="KAA6360715.1"/>
    </source>
</evidence>
<proteinExistence type="predicted"/>
<feature type="region of interest" description="Disordered" evidence="1">
    <location>
        <begin position="53"/>
        <end position="87"/>
    </location>
</feature>
<reference evidence="2 3" key="1">
    <citation type="submission" date="2019-03" db="EMBL/GenBank/DDBJ databases">
        <title>Single cell metagenomics reveals metabolic interactions within the superorganism composed of flagellate Streblomastix strix and complex community of Bacteroidetes bacteria on its surface.</title>
        <authorList>
            <person name="Treitli S.C."/>
            <person name="Kolisko M."/>
            <person name="Husnik F."/>
            <person name="Keeling P."/>
            <person name="Hampl V."/>
        </authorList>
    </citation>
    <scope>NUCLEOTIDE SEQUENCE [LARGE SCALE GENOMIC DNA]</scope>
    <source>
        <strain evidence="2">ST1C</strain>
    </source>
</reference>
<name>A0A5J4TTN1_9EUKA</name>
<sequence>NIILLQRVYKSIEDKTFLIASTSITNFSVPETSKYLRCDVAIGGICLTEARIPRPPAAEEQTEKKDDEPPKATTPQPKYGQAPAVEQHIPTEEEIAAAEEKKWVKGVKYTYIVIVDPCSWVPETVLRKWSLEQPQIIAKAAAEFKKKNK</sequence>
<dbReference type="InterPro" id="IPR023393">
    <property type="entry name" value="START-like_dom_sf"/>
</dbReference>
<gene>
    <name evidence="2" type="ORF">EZS28_043758</name>
</gene>
<dbReference type="SUPFAM" id="SSF55961">
    <property type="entry name" value="Bet v1-like"/>
    <property type="match status" value="1"/>
</dbReference>
<dbReference type="EMBL" id="SNRW01026554">
    <property type="protein sequence ID" value="KAA6360715.1"/>
    <property type="molecule type" value="Genomic_DNA"/>
</dbReference>
<dbReference type="Proteomes" id="UP000324800">
    <property type="component" value="Unassembled WGS sequence"/>
</dbReference>
<dbReference type="AlphaFoldDB" id="A0A5J4TTN1"/>
<accession>A0A5J4TTN1</accession>
<organism evidence="2 3">
    <name type="scientific">Streblomastix strix</name>
    <dbReference type="NCBI Taxonomy" id="222440"/>
    <lineage>
        <taxon>Eukaryota</taxon>
        <taxon>Metamonada</taxon>
        <taxon>Preaxostyla</taxon>
        <taxon>Oxymonadida</taxon>
        <taxon>Streblomastigidae</taxon>
        <taxon>Streblomastix</taxon>
    </lineage>
</organism>
<dbReference type="Gene3D" id="3.30.530.20">
    <property type="match status" value="1"/>
</dbReference>
<evidence type="ECO:0000313" key="3">
    <source>
        <dbReference type="Proteomes" id="UP000324800"/>
    </source>
</evidence>
<feature type="compositionally biased region" description="Basic and acidic residues" evidence="1">
    <location>
        <begin position="61"/>
        <end position="70"/>
    </location>
</feature>
<feature type="non-terminal residue" evidence="2">
    <location>
        <position position="1"/>
    </location>
</feature>
<evidence type="ECO:0000256" key="1">
    <source>
        <dbReference type="SAM" id="MobiDB-lite"/>
    </source>
</evidence>